<reference evidence="2 3" key="1">
    <citation type="journal article" date="2015" name="Genome Biol. Evol.">
        <title>Comparative Genomics of a Bacterivorous Green Alga Reveals Evolutionary Causalities and Consequences of Phago-Mixotrophic Mode of Nutrition.</title>
        <authorList>
            <person name="Burns J.A."/>
            <person name="Paasch A."/>
            <person name="Narechania A."/>
            <person name="Kim E."/>
        </authorList>
    </citation>
    <scope>NUCLEOTIDE SEQUENCE [LARGE SCALE GENOMIC DNA]</scope>
    <source>
        <strain evidence="2 3">PLY_AMNH</strain>
    </source>
</reference>
<dbReference type="PANTHER" id="PTHR39156">
    <property type="entry name" value="RIBONUCLEASE M5"/>
    <property type="match status" value="1"/>
</dbReference>
<feature type="compositionally biased region" description="Low complexity" evidence="1">
    <location>
        <begin position="206"/>
        <end position="218"/>
    </location>
</feature>
<dbReference type="SUPFAM" id="SSF110455">
    <property type="entry name" value="Toprim domain"/>
    <property type="match status" value="1"/>
</dbReference>
<dbReference type="AlphaFoldDB" id="A0AAE0GU98"/>
<evidence type="ECO:0000313" key="3">
    <source>
        <dbReference type="Proteomes" id="UP001190700"/>
    </source>
</evidence>
<name>A0AAE0GU98_9CHLO</name>
<evidence type="ECO:0000313" key="2">
    <source>
        <dbReference type="EMBL" id="KAK3284422.1"/>
    </source>
</evidence>
<evidence type="ECO:0008006" key="4">
    <source>
        <dbReference type="Google" id="ProtNLM"/>
    </source>
</evidence>
<organism evidence="2 3">
    <name type="scientific">Cymbomonas tetramitiformis</name>
    <dbReference type="NCBI Taxonomy" id="36881"/>
    <lineage>
        <taxon>Eukaryota</taxon>
        <taxon>Viridiplantae</taxon>
        <taxon>Chlorophyta</taxon>
        <taxon>Pyramimonadophyceae</taxon>
        <taxon>Pyramimonadales</taxon>
        <taxon>Pyramimonadaceae</taxon>
        <taxon>Cymbomonas</taxon>
    </lineage>
</organism>
<dbReference type="GO" id="GO:0006364">
    <property type="term" value="P:rRNA processing"/>
    <property type="evidence" value="ECO:0007669"/>
    <property type="project" value="TreeGrafter"/>
</dbReference>
<dbReference type="EMBL" id="LGRX02002288">
    <property type="protein sequence ID" value="KAK3284422.1"/>
    <property type="molecule type" value="Genomic_DNA"/>
</dbReference>
<comment type="caution">
    <text evidence="2">The sequence shown here is derived from an EMBL/GenBank/DDBJ whole genome shotgun (WGS) entry which is preliminary data.</text>
</comment>
<gene>
    <name evidence="2" type="ORF">CYMTET_7923</name>
</gene>
<feature type="region of interest" description="Disordered" evidence="1">
    <location>
        <begin position="126"/>
        <end position="264"/>
    </location>
</feature>
<sequence length="473" mass="51401">MIRSHFHQVLLPSTPRRQYATCAPHGQETYTSFPASQSLKAFPASSVATLRQVAHACRLTRHFRLGRNRGRKTEDEAHPTKGTGQGLLRRALFFRRHSYRRSPFLPIRAGEKPSWERNRSRRDWNPVDAVETPVPGLEPALEPATPAGNPQRAKQPYNSPRRTRGAPREPGVGGGPKKAGAPRLTLTNQSKQRAMKPNPKGKAFPKSSKSSGRRLSMSAARPRAGQGHGQRQPSSRPLGTSSSSGGQVQRSSQPQAHRRNNRGGGGAAGICAFVVEGINDTRAVLQRRQCRGRVIAVHGAYALKNKDFFMGGPTNQEYAVSPKVLAELWEAQEDEGSLMVLADPDVAGRHMRALINTKFESVRHAFIPVDQATSTEATKNHEAGNVGVEHASPEAIKAAIAGARQYNASRKPGILESGRPVCAHFSPASERVGGPCARTSARHPREWAARVRALQPGMLESGRPVCAHFSPAS</sequence>
<protein>
    <recommendedName>
        <fullName evidence="4">Toprim domain-containing protein</fullName>
    </recommendedName>
</protein>
<accession>A0AAE0GU98</accession>
<feature type="compositionally biased region" description="Low complexity" evidence="1">
    <location>
        <begin position="234"/>
        <end position="253"/>
    </location>
</feature>
<evidence type="ECO:0000256" key="1">
    <source>
        <dbReference type="SAM" id="MobiDB-lite"/>
    </source>
</evidence>
<dbReference type="PANTHER" id="PTHR39156:SF1">
    <property type="entry name" value="RIBONUCLEASE M5"/>
    <property type="match status" value="1"/>
</dbReference>
<keyword evidence="3" id="KW-1185">Reference proteome</keyword>
<dbReference type="Proteomes" id="UP001190700">
    <property type="component" value="Unassembled WGS sequence"/>
</dbReference>
<dbReference type="CDD" id="cd00188">
    <property type="entry name" value="TOPRIM"/>
    <property type="match status" value="1"/>
</dbReference>
<dbReference type="Gene3D" id="3.40.1360.10">
    <property type="match status" value="1"/>
</dbReference>
<dbReference type="GO" id="GO:0043822">
    <property type="term" value="F:ribonuclease M5 activity"/>
    <property type="evidence" value="ECO:0007669"/>
    <property type="project" value="TreeGrafter"/>
</dbReference>
<proteinExistence type="predicted"/>